<gene>
    <name evidence="2" type="ORF">UFOVP1264_43</name>
</gene>
<proteinExistence type="predicted"/>
<evidence type="ECO:0000259" key="1">
    <source>
        <dbReference type="Pfam" id="PF12705"/>
    </source>
</evidence>
<accession>A0A6J5RLK5</accession>
<organism evidence="2">
    <name type="scientific">uncultured Caudovirales phage</name>
    <dbReference type="NCBI Taxonomy" id="2100421"/>
    <lineage>
        <taxon>Viruses</taxon>
        <taxon>Duplodnaviria</taxon>
        <taxon>Heunggongvirae</taxon>
        <taxon>Uroviricota</taxon>
        <taxon>Caudoviricetes</taxon>
        <taxon>Peduoviridae</taxon>
        <taxon>Maltschvirus</taxon>
        <taxon>Maltschvirus maltsch</taxon>
    </lineage>
</organism>
<feature type="domain" description="PD-(D/E)XK endonuclease-like" evidence="1">
    <location>
        <begin position="49"/>
        <end position="205"/>
    </location>
</feature>
<dbReference type="InterPro" id="IPR038726">
    <property type="entry name" value="PDDEXK_AddAB-type"/>
</dbReference>
<dbReference type="Gene3D" id="3.90.320.10">
    <property type="match status" value="1"/>
</dbReference>
<dbReference type="EMBL" id="LR797213">
    <property type="protein sequence ID" value="CAB4194588.1"/>
    <property type="molecule type" value="Genomic_DNA"/>
</dbReference>
<dbReference type="Pfam" id="PF12705">
    <property type="entry name" value="PDDEXK_1"/>
    <property type="match status" value="1"/>
</dbReference>
<name>A0A6J5RLK5_9CAUD</name>
<protein>
    <submittedName>
        <fullName evidence="2">CRISPR-associated Cas4-like protein</fullName>
    </submittedName>
</protein>
<sequence>MSIKHTLISKLTDSDKERPRSQQVRVGPSEIGGCSRRVWYKLHDVAQTNPDTLRLAAIMGTALHSMIEDVFAGDPQYLIETEVEVGEIMGHIDLIDTETNTIWDWKTTTKNSLSYFGSEQQKSQVHLYGYLANQNGIQVDYVGLVAIARDGNENDIVEIVEPYNEAIALDAIAKYNRIKKQEEPPRPEKDASFCENYCPYFGECPGIVNASSEEPIENEEMVLLIKNYKDLQGQSKAVSAQIDFIKARLEGTTGITPDGTQVKWVSVAGRETIDEAAVQAELGYVPKKKGNGYNRLTVK</sequence>
<evidence type="ECO:0000313" key="2">
    <source>
        <dbReference type="EMBL" id="CAB4194588.1"/>
    </source>
</evidence>
<dbReference type="InterPro" id="IPR011604">
    <property type="entry name" value="PDDEXK-like_dom_sf"/>
</dbReference>
<reference evidence="2" key="1">
    <citation type="submission" date="2020-05" db="EMBL/GenBank/DDBJ databases">
        <authorList>
            <person name="Chiriac C."/>
            <person name="Salcher M."/>
            <person name="Ghai R."/>
            <person name="Kavagutti S V."/>
        </authorList>
    </citation>
    <scope>NUCLEOTIDE SEQUENCE</scope>
</reference>